<dbReference type="EMBL" id="CAJNNV010000360">
    <property type="protein sequence ID" value="CAE8582342.1"/>
    <property type="molecule type" value="Genomic_DNA"/>
</dbReference>
<comment type="caution">
    <text evidence="1">The sequence shown here is derived from an EMBL/GenBank/DDBJ whole genome shotgun (WGS) entry which is preliminary data.</text>
</comment>
<gene>
    <name evidence="1" type="ORF">PGLA1383_LOCUS1342</name>
</gene>
<reference evidence="1" key="1">
    <citation type="submission" date="2021-02" db="EMBL/GenBank/DDBJ databases">
        <authorList>
            <person name="Dougan E. K."/>
            <person name="Rhodes N."/>
            <person name="Thang M."/>
            <person name="Chan C."/>
        </authorList>
    </citation>
    <scope>NUCLEOTIDE SEQUENCE</scope>
</reference>
<name>A0A813D9S9_POLGL</name>
<dbReference type="OrthoDB" id="428577at2759"/>
<dbReference type="Proteomes" id="UP000654075">
    <property type="component" value="Unassembled WGS sequence"/>
</dbReference>
<proteinExistence type="predicted"/>
<dbReference type="PROSITE" id="PS50096">
    <property type="entry name" value="IQ"/>
    <property type="match status" value="1"/>
</dbReference>
<protein>
    <submittedName>
        <fullName evidence="1">Uncharacterized protein</fullName>
    </submittedName>
</protein>
<dbReference type="AlphaFoldDB" id="A0A813D9S9"/>
<evidence type="ECO:0000313" key="2">
    <source>
        <dbReference type="Proteomes" id="UP000654075"/>
    </source>
</evidence>
<organism evidence="1 2">
    <name type="scientific">Polarella glacialis</name>
    <name type="common">Dinoflagellate</name>
    <dbReference type="NCBI Taxonomy" id="89957"/>
    <lineage>
        <taxon>Eukaryota</taxon>
        <taxon>Sar</taxon>
        <taxon>Alveolata</taxon>
        <taxon>Dinophyceae</taxon>
        <taxon>Suessiales</taxon>
        <taxon>Suessiaceae</taxon>
        <taxon>Polarella</taxon>
    </lineage>
</organism>
<keyword evidence="2" id="KW-1185">Reference proteome</keyword>
<sequence>MSGCTLTKVSITGFESCGFFKRAVDASNKIAKAQSSVNVEVRGFVSREEYKAWLAQERNAISTKYGSAAASHTSSPFAVADDVFLGGCDALLAKLGTAFPDIDLTPPKVVVPQAPGFLAHTAGFAVDTLKVSMVVSVVSVVGRIGPLKRFLLKQMESKMHEAKVVSSYDEGKLMENVFNKPCTFGAFIWSFMRTARLSAQVAMGGLAPNVKLLDTVSGGEKLLYDYQHGSRLLVLNFGSQS</sequence>
<evidence type="ECO:0000313" key="1">
    <source>
        <dbReference type="EMBL" id="CAE8582342.1"/>
    </source>
</evidence>
<accession>A0A813D9S9</accession>